<feature type="region of interest" description="Disordered" evidence="1">
    <location>
        <begin position="325"/>
        <end position="363"/>
    </location>
</feature>
<evidence type="ECO:0000256" key="1">
    <source>
        <dbReference type="SAM" id="MobiDB-lite"/>
    </source>
</evidence>
<organism evidence="3 4">
    <name type="scientific">Orbilia blumenaviensis</name>
    <dbReference type="NCBI Taxonomy" id="1796055"/>
    <lineage>
        <taxon>Eukaryota</taxon>
        <taxon>Fungi</taxon>
        <taxon>Dikarya</taxon>
        <taxon>Ascomycota</taxon>
        <taxon>Pezizomycotina</taxon>
        <taxon>Orbiliomycetes</taxon>
        <taxon>Orbiliales</taxon>
        <taxon>Orbiliaceae</taxon>
        <taxon>Orbilia</taxon>
    </lineage>
</organism>
<keyword evidence="2" id="KW-0732">Signal</keyword>
<sequence>MFWCRIFVVVPAIAQSSVDGATVQVDAIAITNPKPNDITVSMNSTVKAKVPVGGAQLSSQTFEMYLPSAGDSKDMNLVPKFATLEVGQAPVKDVFSINVTGSETPILNQDIFQEFSSQVLKNNVINLGLRANPAPNIGIGPLKFPVKFQKVLQLRGFNMLKGITLTNATVLTTPLEDGTNMVGDGVIPNPSSFVMQVGELTTNITVAGLALGFSVIKDLVLYPGDNKVKIFTHLSDEWSGSPLVSSVVSQSNVNITLTITSVIFNGAHVPWLEKPMSDLSPFYALMNPEPIALEEVSSSVEPTSSTISSTEIPVTRTPAVSSTSASLGTSAMQQTQVLSTSPPTTRTVRPSRSTTVTSSPSAVLPTKFPEPPAFIAQPLPEAVLAILPLPVISTLPIVI</sequence>
<dbReference type="InterPro" id="IPR022185">
    <property type="entry name" value="DUF3712"/>
</dbReference>
<evidence type="ECO:0000313" key="3">
    <source>
        <dbReference type="EMBL" id="KAK6361034.1"/>
    </source>
</evidence>
<comment type="caution">
    <text evidence="3">The sequence shown here is derived from an EMBL/GenBank/DDBJ whole genome shotgun (WGS) entry which is preliminary data.</text>
</comment>
<protein>
    <submittedName>
        <fullName evidence="3">Uncharacterized protein</fullName>
    </submittedName>
</protein>
<proteinExistence type="predicted"/>
<dbReference type="PANTHER" id="PTHR35895:SF1">
    <property type="entry name" value="LIPID-BINDING SERUM GLYCOPROTEIN C-TERMINAL DOMAIN-CONTAINING PROTEIN"/>
    <property type="match status" value="1"/>
</dbReference>
<dbReference type="PANTHER" id="PTHR35895">
    <property type="entry name" value="CHROMOSOME 16, WHOLE GENOME SHOTGUN SEQUENCE"/>
    <property type="match status" value="1"/>
</dbReference>
<name>A0AAV9VIX2_9PEZI</name>
<feature type="chain" id="PRO_5043900426" evidence="2">
    <location>
        <begin position="21"/>
        <end position="399"/>
    </location>
</feature>
<dbReference type="GO" id="GO:0000329">
    <property type="term" value="C:fungal-type vacuole membrane"/>
    <property type="evidence" value="ECO:0007669"/>
    <property type="project" value="InterPro"/>
</dbReference>
<dbReference type="Pfam" id="PF12505">
    <property type="entry name" value="DUF3712"/>
    <property type="match status" value="1"/>
</dbReference>
<feature type="compositionally biased region" description="Low complexity" evidence="1">
    <location>
        <begin position="339"/>
        <end position="361"/>
    </location>
</feature>
<accession>A0AAV9VIX2</accession>
<keyword evidence="4" id="KW-1185">Reference proteome</keyword>
<dbReference type="AlphaFoldDB" id="A0AAV9VIX2"/>
<dbReference type="InterPro" id="IPR046368">
    <property type="entry name" value="Tag1"/>
</dbReference>
<evidence type="ECO:0000313" key="4">
    <source>
        <dbReference type="Proteomes" id="UP001373714"/>
    </source>
</evidence>
<evidence type="ECO:0000256" key="2">
    <source>
        <dbReference type="SAM" id="SignalP"/>
    </source>
</evidence>
<dbReference type="EMBL" id="JAVHNS010000003">
    <property type="protein sequence ID" value="KAK6361034.1"/>
    <property type="molecule type" value="Genomic_DNA"/>
</dbReference>
<feature type="compositionally biased region" description="Polar residues" evidence="1">
    <location>
        <begin position="325"/>
        <end position="338"/>
    </location>
</feature>
<reference evidence="3 4" key="1">
    <citation type="submission" date="2019-10" db="EMBL/GenBank/DDBJ databases">
        <authorList>
            <person name="Palmer J.M."/>
        </authorList>
    </citation>
    <scope>NUCLEOTIDE SEQUENCE [LARGE SCALE GENOMIC DNA]</scope>
    <source>
        <strain evidence="3 4">TWF730</strain>
    </source>
</reference>
<gene>
    <name evidence="3" type="ORF">TWF730_007149</name>
</gene>
<feature type="signal peptide" evidence="2">
    <location>
        <begin position="1"/>
        <end position="20"/>
    </location>
</feature>
<dbReference type="Proteomes" id="UP001373714">
    <property type="component" value="Unassembled WGS sequence"/>
</dbReference>